<organism evidence="2 3">
    <name type="scientific">Chitinophaga skermanii</name>
    <dbReference type="NCBI Taxonomy" id="331697"/>
    <lineage>
        <taxon>Bacteria</taxon>
        <taxon>Pseudomonadati</taxon>
        <taxon>Bacteroidota</taxon>
        <taxon>Chitinophagia</taxon>
        <taxon>Chitinophagales</taxon>
        <taxon>Chitinophagaceae</taxon>
        <taxon>Chitinophaga</taxon>
    </lineage>
</organism>
<gene>
    <name evidence="2" type="ORF">LX64_01685</name>
</gene>
<dbReference type="InterPro" id="IPR050834">
    <property type="entry name" value="Glycosyltransf_2"/>
</dbReference>
<keyword evidence="3" id="KW-1185">Reference proteome</keyword>
<accession>A0A327QR95</accession>
<comment type="caution">
    <text evidence="2">The sequence shown here is derived from an EMBL/GenBank/DDBJ whole genome shotgun (WGS) entry which is preliminary data.</text>
</comment>
<dbReference type="AlphaFoldDB" id="A0A327QR95"/>
<dbReference type="GO" id="GO:0016740">
    <property type="term" value="F:transferase activity"/>
    <property type="evidence" value="ECO:0007669"/>
    <property type="project" value="UniProtKB-KW"/>
</dbReference>
<evidence type="ECO:0000259" key="1">
    <source>
        <dbReference type="Pfam" id="PF00535"/>
    </source>
</evidence>
<dbReference type="Pfam" id="PF00535">
    <property type="entry name" value="Glycos_transf_2"/>
    <property type="match status" value="1"/>
</dbReference>
<dbReference type="InterPro" id="IPR001173">
    <property type="entry name" value="Glyco_trans_2-like"/>
</dbReference>
<proteinExistence type="predicted"/>
<dbReference type="SUPFAM" id="SSF53448">
    <property type="entry name" value="Nucleotide-diphospho-sugar transferases"/>
    <property type="match status" value="1"/>
</dbReference>
<dbReference type="PANTHER" id="PTHR43685">
    <property type="entry name" value="GLYCOSYLTRANSFERASE"/>
    <property type="match status" value="1"/>
</dbReference>
<sequence length="254" mass="29722">MEISANATPIVSIIIATYNAEKDVQDCLQSIVQQHFQQFEVLLMDAGSKDRTADIAAAFNDPRIKFHQAADKGIYDAFNKGVNEANGKWIYFLGADDRLLPGFSDLAKQLKDPRTIYYGDSVPYYGDATPGMELLGGEFSSYRLAKHCMNHQTIFYPATVFQLYKYQLKYKIYADYALNIQAWGDRRFRQQYIPVLIARYNMMGFSSSHNDPVFRRDKLMLIKQSMGWWMYWRLLFKNWKKRYQGEKNFWEPVL</sequence>
<protein>
    <submittedName>
        <fullName evidence="2">Glycosyltransferase involved in cell wall biosynthesis</fullName>
    </submittedName>
</protein>
<reference evidence="2 3" key="1">
    <citation type="submission" date="2018-06" db="EMBL/GenBank/DDBJ databases">
        <title>Genomic Encyclopedia of Archaeal and Bacterial Type Strains, Phase II (KMG-II): from individual species to whole genera.</title>
        <authorList>
            <person name="Goeker M."/>
        </authorList>
    </citation>
    <scope>NUCLEOTIDE SEQUENCE [LARGE SCALE GENOMIC DNA]</scope>
    <source>
        <strain evidence="2 3">DSM 23857</strain>
    </source>
</reference>
<dbReference type="EMBL" id="QLLL01000003">
    <property type="protein sequence ID" value="RAJ06558.1"/>
    <property type="molecule type" value="Genomic_DNA"/>
</dbReference>
<dbReference type="OrthoDB" id="9788101at2"/>
<keyword evidence="2" id="KW-0808">Transferase</keyword>
<dbReference type="Proteomes" id="UP000249547">
    <property type="component" value="Unassembled WGS sequence"/>
</dbReference>
<evidence type="ECO:0000313" key="2">
    <source>
        <dbReference type="EMBL" id="RAJ06558.1"/>
    </source>
</evidence>
<feature type="domain" description="Glycosyltransferase 2-like" evidence="1">
    <location>
        <begin position="12"/>
        <end position="151"/>
    </location>
</feature>
<name>A0A327QR95_9BACT</name>
<dbReference type="Gene3D" id="3.90.550.10">
    <property type="entry name" value="Spore Coat Polysaccharide Biosynthesis Protein SpsA, Chain A"/>
    <property type="match status" value="1"/>
</dbReference>
<dbReference type="RefSeq" id="WP_111597168.1">
    <property type="nucleotide sequence ID" value="NZ_QLLL01000003.1"/>
</dbReference>
<evidence type="ECO:0000313" key="3">
    <source>
        <dbReference type="Proteomes" id="UP000249547"/>
    </source>
</evidence>
<dbReference type="PANTHER" id="PTHR43685:SF11">
    <property type="entry name" value="GLYCOSYLTRANSFERASE TAGX-RELATED"/>
    <property type="match status" value="1"/>
</dbReference>
<dbReference type="InterPro" id="IPR029044">
    <property type="entry name" value="Nucleotide-diphossugar_trans"/>
</dbReference>